<evidence type="ECO:0000256" key="4">
    <source>
        <dbReference type="SAM" id="SignalP"/>
    </source>
</evidence>
<dbReference type="CDD" id="cd00995">
    <property type="entry name" value="PBP2_NikA_DppA_OppA_like"/>
    <property type="match status" value="1"/>
</dbReference>
<feature type="chain" id="PRO_5045102110" evidence="4">
    <location>
        <begin position="22"/>
        <end position="524"/>
    </location>
</feature>
<keyword evidence="2" id="KW-0813">Transport</keyword>
<dbReference type="InterPro" id="IPR030678">
    <property type="entry name" value="Peptide/Ni-bd"/>
</dbReference>
<name>A0ABV8R0X3_9MICC</name>
<dbReference type="Proteomes" id="UP001595773">
    <property type="component" value="Unassembled WGS sequence"/>
</dbReference>
<dbReference type="RefSeq" id="WP_230066582.1">
    <property type="nucleotide sequence ID" value="NZ_BAABLL010000019.1"/>
</dbReference>
<dbReference type="EMBL" id="JBHSCQ010000005">
    <property type="protein sequence ID" value="MFC4264959.1"/>
    <property type="molecule type" value="Genomic_DNA"/>
</dbReference>
<dbReference type="SUPFAM" id="SSF53850">
    <property type="entry name" value="Periplasmic binding protein-like II"/>
    <property type="match status" value="1"/>
</dbReference>
<gene>
    <name evidence="6" type="ORF">ACFOW9_05025</name>
</gene>
<comment type="similarity">
    <text evidence="1">Belongs to the bacterial solute-binding protein 5 family.</text>
</comment>
<feature type="domain" description="Solute-binding protein family 5" evidence="5">
    <location>
        <begin position="89"/>
        <end position="438"/>
    </location>
</feature>
<evidence type="ECO:0000256" key="3">
    <source>
        <dbReference type="ARBA" id="ARBA00022729"/>
    </source>
</evidence>
<accession>A0ABV8R0X3</accession>
<organism evidence="6 7">
    <name type="scientific">Arthrobacter cryoconiti</name>
    <dbReference type="NCBI Taxonomy" id="748907"/>
    <lineage>
        <taxon>Bacteria</taxon>
        <taxon>Bacillati</taxon>
        <taxon>Actinomycetota</taxon>
        <taxon>Actinomycetes</taxon>
        <taxon>Micrococcales</taxon>
        <taxon>Micrococcaceae</taxon>
        <taxon>Arthrobacter</taxon>
    </lineage>
</organism>
<keyword evidence="7" id="KW-1185">Reference proteome</keyword>
<evidence type="ECO:0000259" key="5">
    <source>
        <dbReference type="Pfam" id="PF00496"/>
    </source>
</evidence>
<dbReference type="Pfam" id="PF00496">
    <property type="entry name" value="SBP_bac_5"/>
    <property type="match status" value="1"/>
</dbReference>
<dbReference type="PROSITE" id="PS51257">
    <property type="entry name" value="PROKAR_LIPOPROTEIN"/>
    <property type="match status" value="1"/>
</dbReference>
<dbReference type="PANTHER" id="PTHR30290">
    <property type="entry name" value="PERIPLASMIC BINDING COMPONENT OF ABC TRANSPORTER"/>
    <property type="match status" value="1"/>
</dbReference>
<reference evidence="7" key="1">
    <citation type="journal article" date="2019" name="Int. J. Syst. Evol. Microbiol.">
        <title>The Global Catalogue of Microorganisms (GCM) 10K type strain sequencing project: providing services to taxonomists for standard genome sequencing and annotation.</title>
        <authorList>
            <consortium name="The Broad Institute Genomics Platform"/>
            <consortium name="The Broad Institute Genome Sequencing Center for Infectious Disease"/>
            <person name="Wu L."/>
            <person name="Ma J."/>
        </authorList>
    </citation>
    <scope>NUCLEOTIDE SEQUENCE [LARGE SCALE GENOMIC DNA]</scope>
    <source>
        <strain evidence="7">CGMCC 1.10698</strain>
    </source>
</reference>
<evidence type="ECO:0000313" key="7">
    <source>
        <dbReference type="Proteomes" id="UP001595773"/>
    </source>
</evidence>
<sequence>MKRNHLYLPLVLFAASSLALSGCAPGATSQSGGDGAGGTPAAGGDLVITQAAGATSLNLTTVHDNPSIFTAQQIMEPLFTVSNDGKDAKPWLAKSYEVSADQLSYTIKLRDDVHFSSGAPMTAADVKFSIDQDTKTASSGGWGYINAAIKDVAVVDDTTIKVTANYPWTPLIADLAMFSNAIVPNNYGGKTADEFYQAPVGTGPFVFDTWKKGQTLTFAKNKNYWQAGKPYLDSVTWNVVPDVNTRKLQLQGSQADIVEAPDWSSFDSLGKTPGIATKAFESTAIDHVAFNQLRKPFADVHVRRAIAYAIDRQALVDAVLFGHGTPANSLLSPGTPYYDKDVKGPSLDLDKAKAEMAKSSVPKGFSTKLLISSGNTEKASNAQIIQSELKEIGIDVEITPLDPTAGRAAINAGDYDMTLTGWTMDIPDPDQWTTFAVDPAGGAKSDYTSYENPDVIKLNRDAQRETDPKVRADLYKQLQQKTGDDAFLAYLYYSPYGYAMRDTVKDFLVTPLGNYHLEDVYKTK</sequence>
<dbReference type="InterPro" id="IPR039424">
    <property type="entry name" value="SBP_5"/>
</dbReference>
<protein>
    <submittedName>
        <fullName evidence="6">ABC transporter substrate-binding protein</fullName>
    </submittedName>
</protein>
<dbReference type="PANTHER" id="PTHR30290:SF9">
    <property type="entry name" value="OLIGOPEPTIDE-BINDING PROTEIN APPA"/>
    <property type="match status" value="1"/>
</dbReference>
<evidence type="ECO:0000313" key="6">
    <source>
        <dbReference type="EMBL" id="MFC4264959.1"/>
    </source>
</evidence>
<evidence type="ECO:0000256" key="1">
    <source>
        <dbReference type="ARBA" id="ARBA00005695"/>
    </source>
</evidence>
<dbReference type="Gene3D" id="3.10.105.10">
    <property type="entry name" value="Dipeptide-binding Protein, Domain 3"/>
    <property type="match status" value="1"/>
</dbReference>
<proteinExistence type="inferred from homology"/>
<feature type="signal peptide" evidence="4">
    <location>
        <begin position="1"/>
        <end position="21"/>
    </location>
</feature>
<dbReference type="Gene3D" id="3.40.190.10">
    <property type="entry name" value="Periplasmic binding protein-like II"/>
    <property type="match status" value="1"/>
</dbReference>
<dbReference type="Gene3D" id="3.90.76.10">
    <property type="entry name" value="Dipeptide-binding Protein, Domain 1"/>
    <property type="match status" value="1"/>
</dbReference>
<comment type="caution">
    <text evidence="6">The sequence shown here is derived from an EMBL/GenBank/DDBJ whole genome shotgun (WGS) entry which is preliminary data.</text>
</comment>
<dbReference type="InterPro" id="IPR000914">
    <property type="entry name" value="SBP_5_dom"/>
</dbReference>
<evidence type="ECO:0000256" key="2">
    <source>
        <dbReference type="ARBA" id="ARBA00022448"/>
    </source>
</evidence>
<keyword evidence="3 4" id="KW-0732">Signal</keyword>
<dbReference type="PIRSF" id="PIRSF002741">
    <property type="entry name" value="MppA"/>
    <property type="match status" value="1"/>
</dbReference>